<evidence type="ECO:0000313" key="1">
    <source>
        <dbReference type="EMBL" id="BDB53704.1"/>
    </source>
</evidence>
<organism evidence="1 2">
    <name type="scientific">Flavobacterium ammoniigenes</name>
    <dbReference type="NCBI Taxonomy" id="1751095"/>
    <lineage>
        <taxon>Bacteria</taxon>
        <taxon>Pseudomonadati</taxon>
        <taxon>Bacteroidota</taxon>
        <taxon>Flavobacteriia</taxon>
        <taxon>Flavobacteriales</taxon>
        <taxon>Flavobacteriaceae</taxon>
        <taxon>Flavobacterium</taxon>
    </lineage>
</organism>
<sequence length="210" mass="23868">MIKKWHYYSTLLLIIAFLSLGFKPFNLDSNPWFLTDGLNQSDYLFPSHKQEDYAKLNIPYTGNFFIGFKEAIAFKESQGKYKKINSLGYLGKYQFGPGTLRTIGVHNTSAFLKNPDLQEKAFIALLAKNKWLLRKEISKYEGAVINGILITESGILAAAHLGGVRTVKRFFRSNGERYFRDVYGTSIVSYMKAFGGYDTSFIEPDKHASI</sequence>
<protein>
    <submittedName>
        <fullName evidence="1">Peptidoglycan-binding protein LysM</fullName>
    </submittedName>
</protein>
<dbReference type="RefSeq" id="WP_229317226.1">
    <property type="nucleotide sequence ID" value="NZ_AP025184.1"/>
</dbReference>
<gene>
    <name evidence="1" type="ORF">GENT5_00090</name>
</gene>
<name>A0ABN6KX31_9FLAO</name>
<dbReference type="EMBL" id="AP025184">
    <property type="protein sequence ID" value="BDB53704.1"/>
    <property type="molecule type" value="Genomic_DNA"/>
</dbReference>
<keyword evidence="2" id="KW-1185">Reference proteome</keyword>
<accession>A0ABN6KX31</accession>
<reference evidence="1 2" key="1">
    <citation type="journal article" date="2022" name="Int. J. Syst. Evol. Microbiol.">
        <title>Flavobacterium ammonificans sp. nov. and Flavobacterium ammoniigenes sp. nov., ammonifying bacteria isolated from surface river water.</title>
        <authorList>
            <person name="Watanabe K."/>
            <person name="Kitamura T."/>
            <person name="Ogata Y."/>
            <person name="Shindo C."/>
            <person name="Suda W."/>
        </authorList>
    </citation>
    <scope>NUCLEOTIDE SEQUENCE [LARGE SCALE GENOMIC DNA]</scope>
    <source>
        <strain evidence="1 2">GENT5</strain>
    </source>
</reference>
<reference evidence="1 2" key="2">
    <citation type="journal article" date="2022" name="Microorganisms">
        <title>Complete Genome Sequences of Two Flavobacterium ammonificans Strains and a Flavobacterium ammoniigenes Strain of Ammonifying Bacterioplankton Isolated from Surface River Water.</title>
        <authorList>
            <person name="Suda W."/>
            <person name="Ogata Y."/>
            <person name="Shindo C."/>
            <person name="Watanabe K."/>
        </authorList>
    </citation>
    <scope>NUCLEOTIDE SEQUENCE [LARGE SCALE GENOMIC DNA]</scope>
    <source>
        <strain evidence="1 2">GENT5</strain>
    </source>
</reference>
<dbReference type="Proteomes" id="UP001319867">
    <property type="component" value="Chromosome"/>
</dbReference>
<dbReference type="SUPFAM" id="SSF53955">
    <property type="entry name" value="Lysozyme-like"/>
    <property type="match status" value="1"/>
</dbReference>
<dbReference type="InterPro" id="IPR023346">
    <property type="entry name" value="Lysozyme-like_dom_sf"/>
</dbReference>
<evidence type="ECO:0000313" key="2">
    <source>
        <dbReference type="Proteomes" id="UP001319867"/>
    </source>
</evidence>
<proteinExistence type="predicted"/>